<proteinExistence type="predicted"/>
<keyword evidence="1" id="KW-0812">Transmembrane</keyword>
<organism evidence="3 4">
    <name type="scientific">Vitrella brassicaformis (strain CCMP3155)</name>
    <dbReference type="NCBI Taxonomy" id="1169540"/>
    <lineage>
        <taxon>Eukaryota</taxon>
        <taxon>Sar</taxon>
        <taxon>Alveolata</taxon>
        <taxon>Colpodellida</taxon>
        <taxon>Vitrellaceae</taxon>
        <taxon>Vitrella</taxon>
    </lineage>
</organism>
<dbReference type="PhylomeDB" id="A0A0G4GHP2"/>
<dbReference type="AlphaFoldDB" id="A0A0G4GHP2"/>
<dbReference type="GO" id="GO:0005509">
    <property type="term" value="F:calcium ion binding"/>
    <property type="evidence" value="ECO:0007669"/>
    <property type="project" value="InterPro"/>
</dbReference>
<dbReference type="InParanoid" id="A0A0G4GHP2"/>
<evidence type="ECO:0000256" key="1">
    <source>
        <dbReference type="SAM" id="Phobius"/>
    </source>
</evidence>
<dbReference type="PROSITE" id="PS50222">
    <property type="entry name" value="EF_HAND_2"/>
    <property type="match status" value="1"/>
</dbReference>
<evidence type="ECO:0000259" key="2">
    <source>
        <dbReference type="PROSITE" id="PS50222"/>
    </source>
</evidence>
<sequence>MAHSSSPVPSARTEAFQTAVGPEHQADRIVAVLKSWDRQGDGKFTLEEVALAAKQLHGERQKNKSYRVAIIALVCLWVVTLAAVLALVIAGVQLMKEETVQEGIGMSVKDGAPVRVQSHVDTWSIPDMYAFDLEPFEKIHSISLQLNEEDQALFNVDYVIKRANHTEVYLSGGPKLVVKRDEAIVYDKDGNVLRTLEYEGYHDYENQEERRRLQPRGFSPRRAPELGGKGRAVAWCNPYRCGAVGANVEIYNPRRYYWATGTAGRTFQPRGPPTKRFPQGFPIGYDTGGY</sequence>
<keyword evidence="4" id="KW-1185">Reference proteome</keyword>
<dbReference type="InterPro" id="IPR002048">
    <property type="entry name" value="EF_hand_dom"/>
</dbReference>
<evidence type="ECO:0000313" key="3">
    <source>
        <dbReference type="EMBL" id="CEM29256.1"/>
    </source>
</evidence>
<name>A0A0G4GHP2_VITBC</name>
<protein>
    <recommendedName>
        <fullName evidence="2">EF-hand domain-containing protein</fullName>
    </recommendedName>
</protein>
<dbReference type="VEuPathDB" id="CryptoDB:Vbra_6271"/>
<dbReference type="Proteomes" id="UP000041254">
    <property type="component" value="Unassembled WGS sequence"/>
</dbReference>
<feature type="transmembrane region" description="Helical" evidence="1">
    <location>
        <begin position="68"/>
        <end position="92"/>
    </location>
</feature>
<feature type="domain" description="EF-hand" evidence="2">
    <location>
        <begin position="24"/>
        <end position="59"/>
    </location>
</feature>
<keyword evidence="1" id="KW-1133">Transmembrane helix</keyword>
<dbReference type="OrthoDB" id="528013at2759"/>
<dbReference type="EMBL" id="CDMY01000667">
    <property type="protein sequence ID" value="CEM29256.1"/>
    <property type="molecule type" value="Genomic_DNA"/>
</dbReference>
<keyword evidence="1" id="KW-0472">Membrane</keyword>
<reference evidence="3 4" key="1">
    <citation type="submission" date="2014-11" db="EMBL/GenBank/DDBJ databases">
        <authorList>
            <person name="Zhu J."/>
            <person name="Qi W."/>
            <person name="Song R."/>
        </authorList>
    </citation>
    <scope>NUCLEOTIDE SEQUENCE [LARGE SCALE GENOMIC DNA]</scope>
</reference>
<evidence type="ECO:0000313" key="4">
    <source>
        <dbReference type="Proteomes" id="UP000041254"/>
    </source>
</evidence>
<accession>A0A0G4GHP2</accession>
<gene>
    <name evidence="3" type="ORF">Vbra_6271</name>
</gene>